<sequence length="85" mass="9469">MNERTHTENMQVINALIGKPVAWSGLPKPDEKVLALLRKRSIPAAPMILSRLTGYGRHEVNEVLLRLKRHGLAKAVGHGEWVAVQ</sequence>
<proteinExistence type="predicted"/>
<dbReference type="AlphaFoldDB" id="A0A2L2LB68"/>
<evidence type="ECO:0000313" key="2">
    <source>
        <dbReference type="Proteomes" id="UP000237717"/>
    </source>
</evidence>
<reference evidence="1 2" key="1">
    <citation type="submission" date="2018-02" db="EMBL/GenBank/DDBJ databases">
        <title>Complete genome sequence of Agrobacterium tumefaciens 1D1609.</title>
        <authorList>
            <person name="Cho S.-T."/>
            <person name="Haryono M."/>
            <person name="Chang H.-H."/>
            <person name="Santos M.N."/>
            <person name="Lai E.-M."/>
            <person name="Kuo C.-H."/>
        </authorList>
    </citation>
    <scope>NUCLEOTIDE SEQUENCE [LARGE SCALE GENOMIC DNA]</scope>
    <source>
        <strain evidence="1 2">1D1609</strain>
    </source>
</reference>
<gene>
    <name evidence="1" type="ORF">At1D1609_15270</name>
</gene>
<accession>A0A2L2LB68</accession>
<name>A0A2L2LB68_AGRTU</name>
<dbReference type="Proteomes" id="UP000237717">
    <property type="component" value="Chromosome I"/>
</dbReference>
<dbReference type="EMBL" id="CP026924">
    <property type="protein sequence ID" value="AVH41581.1"/>
    <property type="molecule type" value="Genomic_DNA"/>
</dbReference>
<dbReference type="RefSeq" id="WP_104679387.1">
    <property type="nucleotide sequence ID" value="NZ_CP026924.1"/>
</dbReference>
<evidence type="ECO:0000313" key="1">
    <source>
        <dbReference type="EMBL" id="AVH41581.1"/>
    </source>
</evidence>
<organism evidence="1 2">
    <name type="scientific">Agrobacterium tumefaciens</name>
    <dbReference type="NCBI Taxonomy" id="358"/>
    <lineage>
        <taxon>Bacteria</taxon>
        <taxon>Pseudomonadati</taxon>
        <taxon>Pseudomonadota</taxon>
        <taxon>Alphaproteobacteria</taxon>
        <taxon>Hyphomicrobiales</taxon>
        <taxon>Rhizobiaceae</taxon>
        <taxon>Rhizobium/Agrobacterium group</taxon>
        <taxon>Agrobacterium</taxon>
        <taxon>Agrobacterium tumefaciens complex</taxon>
    </lineage>
</organism>
<protein>
    <submittedName>
        <fullName evidence="1">Uncharacterized protein</fullName>
    </submittedName>
</protein>